<dbReference type="InterPro" id="IPR027417">
    <property type="entry name" value="P-loop_NTPase"/>
</dbReference>
<proteinExistence type="predicted"/>
<accession>A0A239PEP0</accession>
<keyword evidence="2" id="KW-1185">Reference proteome</keyword>
<dbReference type="Gene3D" id="3.40.50.300">
    <property type="entry name" value="P-loop containing nucleotide triphosphate hydrolases"/>
    <property type="match status" value="1"/>
</dbReference>
<gene>
    <name evidence="1" type="ORF">SAMN05421812_12025</name>
</gene>
<dbReference type="SUPFAM" id="SSF52540">
    <property type="entry name" value="P-loop containing nucleoside triphosphate hydrolases"/>
    <property type="match status" value="1"/>
</dbReference>
<protein>
    <submittedName>
        <fullName evidence="1">Uridine kinase</fullName>
    </submittedName>
</protein>
<dbReference type="AlphaFoldDB" id="A0A239PEP0"/>
<dbReference type="EMBL" id="FZPH01000020">
    <property type="protein sequence ID" value="SNT65108.1"/>
    <property type="molecule type" value="Genomic_DNA"/>
</dbReference>
<dbReference type="RefSeq" id="WP_089254830.1">
    <property type="nucleotide sequence ID" value="NZ_FZPH01000020.1"/>
</dbReference>
<dbReference type="OrthoDB" id="3237545at2"/>
<reference evidence="1 2" key="1">
    <citation type="submission" date="2017-06" db="EMBL/GenBank/DDBJ databases">
        <authorList>
            <person name="Kim H.J."/>
            <person name="Triplett B.A."/>
        </authorList>
    </citation>
    <scope>NUCLEOTIDE SEQUENCE [LARGE SCALE GENOMIC DNA]</scope>
    <source>
        <strain evidence="1 2">CGMCC 4.5593</strain>
    </source>
</reference>
<evidence type="ECO:0000313" key="2">
    <source>
        <dbReference type="Proteomes" id="UP000198362"/>
    </source>
</evidence>
<dbReference type="GO" id="GO:0016301">
    <property type="term" value="F:kinase activity"/>
    <property type="evidence" value="ECO:0007669"/>
    <property type="project" value="UniProtKB-KW"/>
</dbReference>
<sequence length="189" mass="21044">MTTFDGLARRILRRRPRLGQTRLVAVDGPSGAGKTVLAERLGAALGDVPLVHTDDFLDGWDDQFSYWSRLDELVLGPLRSGRPGRHRRYDWARGAFAGPWIPVPAAPVVVLEGFGSMRAGPELAFAVFVTAPGPLRLRRSLARDGVDTRPELLRWRRRENRHFAVDRTASRADVVVSGVWSDEPVLLSR</sequence>
<dbReference type="Proteomes" id="UP000198362">
    <property type="component" value="Unassembled WGS sequence"/>
</dbReference>
<evidence type="ECO:0000313" key="1">
    <source>
        <dbReference type="EMBL" id="SNT65108.1"/>
    </source>
</evidence>
<keyword evidence="1" id="KW-0808">Transferase</keyword>
<organism evidence="1 2">
    <name type="scientific">Asanoa hainanensis</name>
    <dbReference type="NCBI Taxonomy" id="560556"/>
    <lineage>
        <taxon>Bacteria</taxon>
        <taxon>Bacillati</taxon>
        <taxon>Actinomycetota</taxon>
        <taxon>Actinomycetes</taxon>
        <taxon>Micromonosporales</taxon>
        <taxon>Micromonosporaceae</taxon>
        <taxon>Asanoa</taxon>
    </lineage>
</organism>
<keyword evidence="1" id="KW-0418">Kinase</keyword>
<name>A0A239PEP0_9ACTN</name>